<dbReference type="AlphaFoldDB" id="A0A2Z6TBM3"/>
<accession>A0A2Z6TBM3</accession>
<dbReference type="InterPro" id="IPR052057">
    <property type="entry name" value="IS150/IS1296_orfA-like"/>
</dbReference>
<name>A0A2Z6TBM3_9LACO</name>
<dbReference type="PANTHER" id="PTHR33795:SF1">
    <property type="entry name" value="INSERTION ELEMENT IS150 PROTEIN INSJ"/>
    <property type="match status" value="1"/>
</dbReference>
<evidence type="ECO:0000313" key="1">
    <source>
        <dbReference type="EMBL" id="GBG05483.1"/>
    </source>
</evidence>
<organism evidence="1 2">
    <name type="scientific">Lactobacillus rodentium</name>
    <dbReference type="NCBI Taxonomy" id="947835"/>
    <lineage>
        <taxon>Bacteria</taxon>
        <taxon>Bacillati</taxon>
        <taxon>Bacillota</taxon>
        <taxon>Bacilli</taxon>
        <taxon>Lactobacillales</taxon>
        <taxon>Lactobacillaceae</taxon>
        <taxon>Lactobacillus</taxon>
    </lineage>
</organism>
<dbReference type="Proteomes" id="UP000257317">
    <property type="component" value="Unassembled WGS sequence"/>
</dbReference>
<dbReference type="PANTHER" id="PTHR33795">
    <property type="entry name" value="INSERTION ELEMENT IS150 PROTEIN INSJ"/>
    <property type="match status" value="1"/>
</dbReference>
<protein>
    <submittedName>
        <fullName evidence="1">Uncharacterized protein</fullName>
    </submittedName>
</protein>
<dbReference type="EMBL" id="BFBY01000015">
    <property type="protein sequence ID" value="GBG05483.1"/>
    <property type="molecule type" value="Genomic_DNA"/>
</dbReference>
<keyword evidence="2" id="KW-1185">Reference proteome</keyword>
<evidence type="ECO:0000313" key="2">
    <source>
        <dbReference type="Proteomes" id="UP000257317"/>
    </source>
</evidence>
<proteinExistence type="predicted"/>
<dbReference type="RefSeq" id="WP_117118811.1">
    <property type="nucleotide sequence ID" value="NZ_BFBY01000015.1"/>
</dbReference>
<reference evidence="2" key="1">
    <citation type="submission" date="2018-03" db="EMBL/GenBank/DDBJ databases">
        <title>New taxa in the Lactobacillus gasseri group.</title>
        <authorList>
            <person name="Tanizawa Y."/>
            <person name="Tohno M."/>
            <person name="Endo A."/>
            <person name="Arita M."/>
        </authorList>
    </citation>
    <scope>NUCLEOTIDE SEQUENCE [LARGE SCALE GENOMIC DNA]</scope>
    <source>
        <strain evidence="2">DSM 24759</strain>
    </source>
</reference>
<comment type="caution">
    <text evidence="1">The sequence shown here is derived from an EMBL/GenBank/DDBJ whole genome shotgun (WGS) entry which is preliminary data.</text>
</comment>
<gene>
    <name evidence="1" type="ORF">LrDSM24759_13970</name>
</gene>
<sequence length="95" mass="11113">MSKLTKRDKINIYNYWKNYGKSSTWLSKKYGVNSTNIRYLLKLIDHYGLNILNRSHTTYPIYFKEAAIKRVLINKELADHVSLDLALPNSGLIHN</sequence>
<dbReference type="OrthoDB" id="9781005at2"/>